<evidence type="ECO:0000313" key="14">
    <source>
        <dbReference type="EMBL" id="CAI5448974.1"/>
    </source>
</evidence>
<dbReference type="Pfam" id="PF00439">
    <property type="entry name" value="Bromodomain"/>
    <property type="match status" value="1"/>
</dbReference>
<reference evidence="14" key="1">
    <citation type="submission" date="2022-11" db="EMBL/GenBank/DDBJ databases">
        <authorList>
            <person name="Kikuchi T."/>
        </authorList>
    </citation>
    <scope>NUCLEOTIDE SEQUENCE</scope>
    <source>
        <strain evidence="14">PS1010</strain>
    </source>
</reference>
<evidence type="ECO:0000256" key="4">
    <source>
        <dbReference type="ARBA" id="ARBA00022771"/>
    </source>
</evidence>
<dbReference type="Pfam" id="PF13832">
    <property type="entry name" value="zf-HC5HC2H_2"/>
    <property type="match status" value="1"/>
</dbReference>
<dbReference type="SUPFAM" id="SSF47370">
    <property type="entry name" value="Bromodomain"/>
    <property type="match status" value="1"/>
</dbReference>
<keyword evidence="6 8" id="KW-0103">Bromodomain</keyword>
<dbReference type="OrthoDB" id="20839at2759"/>
<gene>
    <name evidence="14" type="ORF">CAMP_LOCUS11611</name>
</gene>
<dbReference type="InterPro" id="IPR050701">
    <property type="entry name" value="Histone_Mod_Regulator"/>
</dbReference>
<dbReference type="CDD" id="cd04369">
    <property type="entry name" value="Bromodomain"/>
    <property type="match status" value="1"/>
</dbReference>
<dbReference type="InterPro" id="IPR019542">
    <property type="entry name" value="Enhancer_polycomb-like_N"/>
</dbReference>
<dbReference type="SUPFAM" id="SSF57903">
    <property type="entry name" value="FYVE/PHD zinc finger"/>
    <property type="match status" value="1"/>
</dbReference>
<name>A0A9P1N3X1_9PELO</name>
<dbReference type="PROSITE" id="PS50016">
    <property type="entry name" value="ZF_PHD_2"/>
    <property type="match status" value="1"/>
</dbReference>
<dbReference type="PROSITE" id="PS01359">
    <property type="entry name" value="ZF_PHD_1"/>
    <property type="match status" value="1"/>
</dbReference>
<keyword evidence="15" id="KW-1185">Reference proteome</keyword>
<dbReference type="InterPro" id="IPR013083">
    <property type="entry name" value="Znf_RING/FYVE/PHD"/>
</dbReference>
<keyword evidence="3" id="KW-0677">Repeat</keyword>
<evidence type="ECO:0000256" key="1">
    <source>
        <dbReference type="ARBA" id="ARBA00004123"/>
    </source>
</evidence>
<feature type="domain" description="PHD-type" evidence="12">
    <location>
        <begin position="167"/>
        <end position="217"/>
    </location>
</feature>
<evidence type="ECO:0000256" key="5">
    <source>
        <dbReference type="ARBA" id="ARBA00022833"/>
    </source>
</evidence>
<evidence type="ECO:0000256" key="7">
    <source>
        <dbReference type="ARBA" id="ARBA00023242"/>
    </source>
</evidence>
<evidence type="ECO:0000313" key="15">
    <source>
        <dbReference type="Proteomes" id="UP001152747"/>
    </source>
</evidence>
<dbReference type="Gene3D" id="1.20.920.10">
    <property type="entry name" value="Bromodomain-like"/>
    <property type="match status" value="1"/>
</dbReference>
<feature type="compositionally biased region" description="Polar residues" evidence="10">
    <location>
        <begin position="673"/>
        <end position="686"/>
    </location>
</feature>
<evidence type="ECO:0000259" key="11">
    <source>
        <dbReference type="PROSITE" id="PS50014"/>
    </source>
</evidence>
<dbReference type="InterPro" id="IPR001965">
    <property type="entry name" value="Znf_PHD"/>
</dbReference>
<sequence length="912" mass="104160">MEDTNCQNLRNATVMTTSSVNDFTRLLNGDLLNLSTKLKCRPAEKKKESVEKKLETYRTHFRTSQINVPPTNVTDLGNLLQRVTFKCPSKYIDYKIPEINEKTVEYDIDEEDQEWIEASNQKRAAESVKEISVEKFELAIDRMEKCCKFENHPSGSGSHHTDNNEIDDVCCICADGEVTNANQIIYCDMCNIAVHQDCYGVPYIPEGSWLCRKCKLSPSLPVSCCLCPNEYGAFKPTSDGRWAHVVCAIWLNEVHFGNAVFLEPIEGVNETLRVRKTLRCLYCRLKKGACIQCSSRMCIKAFHVTCAQKLGLVMKIETAQEDDGDGEDFDVKRFVYCQRHSENLSAKEFQKTLKNARKNLVASGGHRPMINTPSISRENVDKIAKETNIVDFEDVVVYWYQKRRSRAGVPLIKRLNVEIKQRIRKAAHEMSDEETKVYEDKQTIRKDLELARLMTGQILKRETDKRKKVLDESRFLLGLAVPVSVLLDEIWNRLKKADSKDVFANPVDVEGYSTIIKNPMDLSKIRKSIDKQKYDSIAEMRKDVQLMIENCMKFNRENPYYYDYGKRFKRSTVDIFENYDGKDEKAKAIEDPDNFEIFMKRFKLEVGEESEMEEDAETKPETKSETKQIQQKKEEKLTPNSGLFPIFSGGSIKRKNNNAAPTTTPKRVKKNDTPITGNSSILPFLNNSSKQMTFDSVKKSATTPIVSVPRSSRFSARSNGGFRDSSAVRSPLPADTASSTEESMDEEIVTNDEQKNSKYSSKKKQSTSPKKMPKFMTPKEAPPIEKAKNEIKSIFAHNAIVNVDGKAAKVIDIQYAFLDISREQRHKMISSRPLRTSQTNANVISNNKNHRINEEDDHHVVYVEFFHKTNSSDQFKWVSSENVSLIDLSTSNKSKIVGLKAAKEWQQSMMSK</sequence>
<dbReference type="PANTHER" id="PTHR13793">
    <property type="entry name" value="PHD FINGER PROTEINS"/>
    <property type="match status" value="1"/>
</dbReference>
<evidence type="ECO:0000256" key="10">
    <source>
        <dbReference type="SAM" id="MobiDB-lite"/>
    </source>
</evidence>
<comment type="caution">
    <text evidence="14">The sequence shown here is derived from an EMBL/GenBank/DDBJ whole genome shotgun (WGS) entry which is preliminary data.</text>
</comment>
<dbReference type="InterPro" id="IPR034732">
    <property type="entry name" value="EPHD"/>
</dbReference>
<dbReference type="Pfam" id="PF13831">
    <property type="entry name" value="PHD_2"/>
    <property type="match status" value="1"/>
</dbReference>
<proteinExistence type="predicted"/>
<dbReference type="InterPro" id="IPR001487">
    <property type="entry name" value="Bromodomain"/>
</dbReference>
<evidence type="ECO:0000256" key="3">
    <source>
        <dbReference type="ARBA" id="ARBA00022737"/>
    </source>
</evidence>
<feature type="domain" description="Bromo" evidence="11">
    <location>
        <begin position="508"/>
        <end position="562"/>
    </location>
</feature>
<feature type="region of interest" description="Disordered" evidence="10">
    <location>
        <begin position="711"/>
        <end position="780"/>
    </location>
</feature>
<organism evidence="14 15">
    <name type="scientific">Caenorhabditis angaria</name>
    <dbReference type="NCBI Taxonomy" id="860376"/>
    <lineage>
        <taxon>Eukaryota</taxon>
        <taxon>Metazoa</taxon>
        <taxon>Ecdysozoa</taxon>
        <taxon>Nematoda</taxon>
        <taxon>Chromadorea</taxon>
        <taxon>Rhabditida</taxon>
        <taxon>Rhabditina</taxon>
        <taxon>Rhabditomorpha</taxon>
        <taxon>Rhabditoidea</taxon>
        <taxon>Rhabditidae</taxon>
        <taxon>Peloderinae</taxon>
        <taxon>Caenorhabditis</taxon>
    </lineage>
</organism>
<evidence type="ECO:0000256" key="6">
    <source>
        <dbReference type="ARBA" id="ARBA00023117"/>
    </source>
</evidence>
<feature type="region of interest" description="Disordered" evidence="10">
    <location>
        <begin position="608"/>
        <end position="686"/>
    </location>
</feature>
<dbReference type="FunFam" id="3.30.40.10:FF:000007">
    <property type="entry name" value="Bromodomain containing 1, isoform CRA_b"/>
    <property type="match status" value="1"/>
</dbReference>
<protein>
    <submittedName>
        <fullName evidence="14">Uncharacterized protein</fullName>
    </submittedName>
</protein>
<feature type="compositionally biased region" description="Basic and acidic residues" evidence="10">
    <location>
        <begin position="617"/>
        <end position="637"/>
    </location>
</feature>
<dbReference type="InterPro" id="IPR011011">
    <property type="entry name" value="Znf_FYVE_PHD"/>
</dbReference>
<evidence type="ECO:0000256" key="8">
    <source>
        <dbReference type="PROSITE-ProRule" id="PRU00035"/>
    </source>
</evidence>
<evidence type="ECO:0000259" key="13">
    <source>
        <dbReference type="PROSITE" id="PS51805"/>
    </source>
</evidence>
<dbReference type="Proteomes" id="UP001152747">
    <property type="component" value="Unassembled WGS sequence"/>
</dbReference>
<keyword evidence="5" id="KW-0862">Zinc</keyword>
<dbReference type="FunFam" id="3.30.40.10:FF:000008">
    <property type="entry name" value="Bromodomain containing 1, isoform CRA_a"/>
    <property type="match status" value="1"/>
</dbReference>
<dbReference type="PANTHER" id="PTHR13793:SF107">
    <property type="entry name" value="BROMODOMAIN-CONTAINING PROTEIN HOMOLOG"/>
    <property type="match status" value="1"/>
</dbReference>
<feature type="domain" description="PHD-type" evidence="13">
    <location>
        <begin position="221"/>
        <end position="341"/>
    </location>
</feature>
<dbReference type="Pfam" id="PF10513">
    <property type="entry name" value="EPL1"/>
    <property type="match status" value="1"/>
</dbReference>
<dbReference type="GO" id="GO:0005634">
    <property type="term" value="C:nucleus"/>
    <property type="evidence" value="ECO:0007669"/>
    <property type="project" value="UniProtKB-SubCell"/>
</dbReference>
<evidence type="ECO:0000256" key="9">
    <source>
        <dbReference type="PROSITE-ProRule" id="PRU00146"/>
    </source>
</evidence>
<keyword evidence="4 9" id="KW-0863">Zinc-finger</keyword>
<keyword evidence="2" id="KW-0479">Metal-binding</keyword>
<dbReference type="InterPro" id="IPR019786">
    <property type="entry name" value="Zinc_finger_PHD-type_CS"/>
</dbReference>
<dbReference type="PROSITE" id="PS50014">
    <property type="entry name" value="BROMODOMAIN_2"/>
    <property type="match status" value="1"/>
</dbReference>
<evidence type="ECO:0000256" key="2">
    <source>
        <dbReference type="ARBA" id="ARBA00022723"/>
    </source>
</evidence>
<dbReference type="GO" id="GO:0006357">
    <property type="term" value="P:regulation of transcription by RNA polymerase II"/>
    <property type="evidence" value="ECO:0007669"/>
    <property type="project" value="TreeGrafter"/>
</dbReference>
<dbReference type="InterPro" id="IPR019787">
    <property type="entry name" value="Znf_PHD-finger"/>
</dbReference>
<dbReference type="PRINTS" id="PR00503">
    <property type="entry name" value="BROMODOMAIN"/>
</dbReference>
<dbReference type="CDD" id="cd15572">
    <property type="entry name" value="PHD_BRPF"/>
    <property type="match status" value="1"/>
</dbReference>
<comment type="subcellular location">
    <subcellularLocation>
        <location evidence="1">Nucleus</location>
    </subcellularLocation>
</comment>
<dbReference type="Gene3D" id="3.30.40.10">
    <property type="entry name" value="Zinc/RING finger domain, C3HC4 (zinc finger)"/>
    <property type="match status" value="2"/>
</dbReference>
<dbReference type="EMBL" id="CANHGI010000004">
    <property type="protein sequence ID" value="CAI5448974.1"/>
    <property type="molecule type" value="Genomic_DNA"/>
</dbReference>
<dbReference type="PROSITE" id="PS51805">
    <property type="entry name" value="EPHD"/>
    <property type="match status" value="1"/>
</dbReference>
<accession>A0A9P1N3X1</accession>
<evidence type="ECO:0000259" key="12">
    <source>
        <dbReference type="PROSITE" id="PS50016"/>
    </source>
</evidence>
<dbReference type="AlphaFoldDB" id="A0A9P1N3X1"/>
<dbReference type="InterPro" id="IPR036427">
    <property type="entry name" value="Bromodomain-like_sf"/>
</dbReference>
<dbReference type="SMART" id="SM00297">
    <property type="entry name" value="BROMO"/>
    <property type="match status" value="1"/>
</dbReference>
<dbReference type="SMART" id="SM00249">
    <property type="entry name" value="PHD"/>
    <property type="match status" value="2"/>
</dbReference>
<dbReference type="GO" id="GO:0008270">
    <property type="term" value="F:zinc ion binding"/>
    <property type="evidence" value="ECO:0007669"/>
    <property type="project" value="UniProtKB-KW"/>
</dbReference>
<keyword evidence="7" id="KW-0539">Nucleus</keyword>